<dbReference type="PANTHER" id="PTHR21015">
    <property type="entry name" value="UDP-N-ACETYLGLUCOSAMINE--N-ACETYLMURAMYL-(PENTAPEPTIDE) PYROPHOSPHORYL-UNDECAPRENOL N-ACETYLGLUCOSAMINE TRANSFERASE 1"/>
    <property type="match status" value="1"/>
</dbReference>
<accession>A0ABR9D4Q9</accession>
<comment type="caution">
    <text evidence="1">The sequence shown here is derived from an EMBL/GenBank/DDBJ whole genome shotgun (WGS) entry which is preliminary data.</text>
</comment>
<sequence>MSRALYCWELGAGYGHTAAFLPVARQLKSLGHDVIFALRDLEYAETLLAKDRFCYLQAPIRWPDGRPLPPASSYSGILLNSGFHDATNLYTRAKAWQSLYAHLQPDMLILDHAPIALLAARRLNIPRAGFGSGFLSPPRLSPMPNIRPWLRVADKVLTDTENQVLNAANSALERMNAPPLRILADLFDLDEDFLCTFPELDHYRQWRTANYRGPTILQTDGMAPVWPSVGAEKIFAYLRPEYSGLEILLKQLRASPWSILVHVPGTTPAFIAKNSSANLHITPHPVIISATAEQCDLAICHGGVATLSAFLLAGKPMLVLPFHLEQLISAQNIATLGVGTYVSAESKNPNYKAPMAELLRNSKYALAARKFSKKYAGFAPAQQAIDIAERCHTLMQSPYIKGSS</sequence>
<reference evidence="1 2" key="1">
    <citation type="submission" date="2020-09" db="EMBL/GenBank/DDBJ databases">
        <title>Methylomonas albis sp. nov. and Methylomonas fluvii sp. nov.: Two cold-adapted methanotrophs from the River Elbe and an amended description of Methylovulum psychrotolerans strain Eb1.</title>
        <authorList>
            <person name="Bussmann I.K."/>
            <person name="Klings K.-W."/>
            <person name="Warnstedt J."/>
            <person name="Hoppert M."/>
            <person name="Saborowski A."/>
            <person name="Horn F."/>
            <person name="Liebner S."/>
        </authorList>
    </citation>
    <scope>NUCLEOTIDE SEQUENCE [LARGE SCALE GENOMIC DNA]</scope>
    <source>
        <strain evidence="1 2">EbA</strain>
    </source>
</reference>
<organism evidence="1 2">
    <name type="scientific">Methylomonas albis</name>
    <dbReference type="NCBI Taxonomy" id="1854563"/>
    <lineage>
        <taxon>Bacteria</taxon>
        <taxon>Pseudomonadati</taxon>
        <taxon>Pseudomonadota</taxon>
        <taxon>Gammaproteobacteria</taxon>
        <taxon>Methylococcales</taxon>
        <taxon>Methylococcaceae</taxon>
        <taxon>Methylomonas</taxon>
    </lineage>
</organism>
<dbReference type="PANTHER" id="PTHR21015:SF22">
    <property type="entry name" value="GLYCOSYLTRANSFERASE"/>
    <property type="match status" value="1"/>
</dbReference>
<keyword evidence="2" id="KW-1185">Reference proteome</keyword>
<evidence type="ECO:0008006" key="3">
    <source>
        <dbReference type="Google" id="ProtNLM"/>
    </source>
</evidence>
<evidence type="ECO:0000313" key="1">
    <source>
        <dbReference type="EMBL" id="MBD9357174.1"/>
    </source>
</evidence>
<dbReference type="Proteomes" id="UP000652176">
    <property type="component" value="Unassembled WGS sequence"/>
</dbReference>
<name>A0ABR9D4Q9_9GAMM</name>
<dbReference type="RefSeq" id="WP_192375468.1">
    <property type="nucleotide sequence ID" value="NZ_CAJHIV010000001.1"/>
</dbReference>
<dbReference type="Gene3D" id="3.40.50.2000">
    <property type="entry name" value="Glycogen Phosphorylase B"/>
    <property type="match status" value="2"/>
</dbReference>
<proteinExistence type="predicted"/>
<evidence type="ECO:0000313" key="2">
    <source>
        <dbReference type="Proteomes" id="UP000652176"/>
    </source>
</evidence>
<protein>
    <recommendedName>
        <fullName evidence="3">Glycosyl transferase family 28 C-terminal domain-containing protein</fullName>
    </recommendedName>
</protein>
<dbReference type="EMBL" id="JACXSS010000001">
    <property type="protein sequence ID" value="MBD9357174.1"/>
    <property type="molecule type" value="Genomic_DNA"/>
</dbReference>
<dbReference type="SUPFAM" id="SSF53756">
    <property type="entry name" value="UDP-Glycosyltransferase/glycogen phosphorylase"/>
    <property type="match status" value="1"/>
</dbReference>
<gene>
    <name evidence="1" type="ORF">IE877_15025</name>
</gene>